<dbReference type="RefSeq" id="WP_010882039.1">
    <property type="nucleotide sequence ID" value="NC_010741.1"/>
</dbReference>
<keyword evidence="2" id="KW-1133">Transmembrane helix</keyword>
<keyword evidence="2" id="KW-0472">Membrane</keyword>
<feature type="transmembrane region" description="Helical" evidence="2">
    <location>
        <begin position="79"/>
        <end position="97"/>
    </location>
</feature>
<dbReference type="EMBL" id="CP000805">
    <property type="protein sequence ID" value="ACD71013.1"/>
    <property type="molecule type" value="Genomic_DNA"/>
</dbReference>
<keyword evidence="2" id="KW-0812">Transmembrane</keyword>
<feature type="region of interest" description="Disordered" evidence="1">
    <location>
        <begin position="523"/>
        <end position="556"/>
    </location>
</feature>
<evidence type="ECO:0000313" key="4">
    <source>
        <dbReference type="Proteomes" id="UP000001202"/>
    </source>
</evidence>
<dbReference type="Proteomes" id="UP000001202">
    <property type="component" value="Chromosome"/>
</dbReference>
<protein>
    <submittedName>
        <fullName evidence="3">Uncharacterized protein</fullName>
    </submittedName>
</protein>
<evidence type="ECO:0000256" key="2">
    <source>
        <dbReference type="SAM" id="Phobius"/>
    </source>
</evidence>
<proteinExistence type="predicted"/>
<organism evidence="3 4">
    <name type="scientific">Treponema pallidum subsp. pallidum (strain SS14)</name>
    <dbReference type="NCBI Taxonomy" id="455434"/>
    <lineage>
        <taxon>Bacteria</taxon>
        <taxon>Pseudomonadati</taxon>
        <taxon>Spirochaetota</taxon>
        <taxon>Spirochaetia</taxon>
        <taxon>Spirochaetales</taxon>
        <taxon>Treponemataceae</taxon>
        <taxon>Treponema</taxon>
    </lineage>
</organism>
<feature type="transmembrane region" description="Helical" evidence="2">
    <location>
        <begin position="366"/>
        <end position="386"/>
    </location>
</feature>
<dbReference type="AlphaFoldDB" id="A0A0H3BJ83"/>
<accession>A0A0H3BJ83</accession>
<feature type="transmembrane region" description="Helical" evidence="2">
    <location>
        <begin position="337"/>
        <end position="360"/>
    </location>
</feature>
<feature type="compositionally biased region" description="Acidic residues" evidence="1">
    <location>
        <begin position="533"/>
        <end position="546"/>
    </location>
</feature>
<evidence type="ECO:0000256" key="1">
    <source>
        <dbReference type="SAM" id="MobiDB-lite"/>
    </source>
</evidence>
<dbReference type="KEGG" id="tpp:TPASS_0593"/>
<dbReference type="PATRIC" id="fig|455434.6.peg.589"/>
<dbReference type="GeneID" id="93876361"/>
<reference evidence="3 4" key="1">
    <citation type="journal article" date="2008" name="BMC Microbiol.">
        <title>Complete genome sequence of Treponema pallidum ssp. pallidum strain SS14 determined with oligonucleotide arrays.</title>
        <authorList>
            <person name="Matejkova P."/>
            <person name="Strouhal M."/>
            <person name="Smajs D."/>
            <person name="Norris S.J."/>
            <person name="Palzkill T."/>
            <person name="Petrosino J.F."/>
            <person name="Sodergren E."/>
            <person name="Norton J.E."/>
            <person name="Singh J."/>
            <person name="Richmond T.A."/>
            <person name="Molla M.N."/>
            <person name="Albert T.J."/>
            <person name="Weinstock G.M."/>
        </authorList>
    </citation>
    <scope>NUCLEOTIDE SEQUENCE [LARGE SCALE GENOMIC DNA]</scope>
    <source>
        <strain evidence="3 4">SS14</strain>
    </source>
</reference>
<evidence type="ECO:0000313" key="3">
    <source>
        <dbReference type="EMBL" id="ACD71013.1"/>
    </source>
</evidence>
<gene>
    <name evidence="3" type="ordered locus">TPASS_0593</name>
</gene>
<sequence length="677" mass="75493">MHDARTFFMRGSCTYAHPVAIGRFFPLSSPTHTPQGTLMKSHGTMCSRNALLLPRRGAGLHVLTPRIREARPVNTGVKVILSLFATLVLMVGVFFCAPRASFAEFERHFYQPTVLSALSTNLREVSKASEAWHSRYRPLFSQFCALDAVRSSFDPAQKAEDITQRAREASALLSSVAGLKGVRIVEAQKPNIHFSTFESDVLLADSGSVTYRKYNAEEHDVPLQFLGEHSPEPKVIIDEYHDALLYSFPSLGNYGEYRGRILFYLSLRALGTHLIAENKLKITDSIVPLSADDYTFGGIVIGIPHEGVRSLKPSVLAEWKRKQFRVQTVRSEQHEDWALLSNASGAFVIAQAVPVLLFGFTPLTKGLVAMVAVVTTFLLVFQLLSLRQDPLTKLRDRLIHFHAQLLHSCLEQKESLEWEEVRTRLEHRRRETDAEMKKSLPRRLRIRRGRELDALLSKGWDDVFSTLEHGYGGARAMNRAQIEQLVREVLAQSLASGEAVLPVAMRADTADEELDEVLEELPDEAASLPSDSSPEEDLDPLEEVESIEGTAEESTREYAAAGDALLSKTPQLSTHSEYVPATLAELLGRNAEPGDVVRDSAVLEYIEGVFDYRPCCFYESHAVHDCLEVVTGEDGPSLSPMESIVSTEDGLFTIRVSKEEGNHLNRDFKALVDSVLY</sequence>
<name>A0A0H3BJ83_TREPS</name>